<protein>
    <submittedName>
        <fullName evidence="2">DUF1425 domain-containing protein</fullName>
    </submittedName>
</protein>
<dbReference type="Pfam" id="PF07233">
    <property type="entry name" value="DUF1425"/>
    <property type="match status" value="1"/>
</dbReference>
<dbReference type="CDD" id="cd09030">
    <property type="entry name" value="DUF1425"/>
    <property type="match status" value="1"/>
</dbReference>
<dbReference type="AlphaFoldDB" id="A0A6L7HSN4"/>
<evidence type="ECO:0000256" key="1">
    <source>
        <dbReference type="SAM" id="SignalP"/>
    </source>
</evidence>
<comment type="caution">
    <text evidence="2">The sequence shown here is derived from an EMBL/GenBank/DDBJ whole genome shotgun (WGS) entry which is preliminary data.</text>
</comment>
<feature type="signal peptide" evidence="1">
    <location>
        <begin position="1"/>
        <end position="18"/>
    </location>
</feature>
<sequence>MNKGLILGSLLMGLSACAPHTGGIMTSSTGEVRVDNGSFHSDVDVSAVTTQAEAGFLRARGTIISKSPKDQRLQYKFTWYDINGATVEDEGVSWKSLKLHGKQQMQVTALSPNATAVRCELYVREAISN</sequence>
<dbReference type="RefSeq" id="WP_160793148.1">
    <property type="nucleotide sequence ID" value="NZ_WRPA01000001.1"/>
</dbReference>
<dbReference type="InterPro" id="IPR010824">
    <property type="entry name" value="DUF1425"/>
</dbReference>
<accession>A0A6L7HSN4</accession>
<dbReference type="EMBL" id="WRPA01000001">
    <property type="protein sequence ID" value="MXR67123.1"/>
    <property type="molecule type" value="Genomic_DNA"/>
</dbReference>
<keyword evidence="3" id="KW-1185">Reference proteome</keyword>
<dbReference type="PROSITE" id="PS51257">
    <property type="entry name" value="PROKAR_LIPOPROTEIN"/>
    <property type="match status" value="1"/>
</dbReference>
<organism evidence="2 3">
    <name type="scientific">Shewanella insulae</name>
    <dbReference type="NCBI Taxonomy" id="2681496"/>
    <lineage>
        <taxon>Bacteria</taxon>
        <taxon>Pseudomonadati</taxon>
        <taxon>Pseudomonadota</taxon>
        <taxon>Gammaproteobacteria</taxon>
        <taxon>Alteromonadales</taxon>
        <taxon>Shewanellaceae</taxon>
        <taxon>Shewanella</taxon>
    </lineage>
</organism>
<feature type="chain" id="PRO_5026757971" evidence="1">
    <location>
        <begin position="19"/>
        <end position="129"/>
    </location>
</feature>
<dbReference type="Proteomes" id="UP000474778">
    <property type="component" value="Unassembled WGS sequence"/>
</dbReference>
<evidence type="ECO:0000313" key="3">
    <source>
        <dbReference type="Proteomes" id="UP000474778"/>
    </source>
</evidence>
<dbReference type="Gene3D" id="2.60.40.3230">
    <property type="match status" value="1"/>
</dbReference>
<keyword evidence="1" id="KW-0732">Signal</keyword>
<name>A0A6L7HSN4_9GAMM</name>
<gene>
    <name evidence="2" type="ORF">GNT65_00255</name>
</gene>
<evidence type="ECO:0000313" key="2">
    <source>
        <dbReference type="EMBL" id="MXR67123.1"/>
    </source>
</evidence>
<proteinExistence type="predicted"/>
<dbReference type="InterPro" id="IPR038483">
    <property type="entry name" value="YcfL-like_sf"/>
</dbReference>
<reference evidence="2 3" key="1">
    <citation type="submission" date="2019-12" db="EMBL/GenBank/DDBJ databases">
        <title>Shewanella insulae sp. nov., isolated from a tidal flat.</title>
        <authorList>
            <person name="Yoon J.-H."/>
        </authorList>
    </citation>
    <scope>NUCLEOTIDE SEQUENCE [LARGE SCALE GENOMIC DNA]</scope>
    <source>
        <strain evidence="2 3">JBTF-M18</strain>
    </source>
</reference>